<organism evidence="2 3">
    <name type="scientific">Marinicrinis sediminis</name>
    <dbReference type="NCBI Taxonomy" id="1652465"/>
    <lineage>
        <taxon>Bacteria</taxon>
        <taxon>Bacillati</taxon>
        <taxon>Bacillota</taxon>
        <taxon>Bacilli</taxon>
        <taxon>Bacillales</taxon>
        <taxon>Paenibacillaceae</taxon>
    </lineage>
</organism>
<dbReference type="CDD" id="cd17470">
    <property type="entry name" value="T3SS_Flik_C"/>
    <property type="match status" value="1"/>
</dbReference>
<evidence type="ECO:0000313" key="3">
    <source>
        <dbReference type="Proteomes" id="UP001597497"/>
    </source>
</evidence>
<name>A0ABW5R5V9_9BACL</name>
<evidence type="ECO:0000259" key="1">
    <source>
        <dbReference type="Pfam" id="PF02120"/>
    </source>
</evidence>
<dbReference type="Proteomes" id="UP001597497">
    <property type="component" value="Unassembled WGS sequence"/>
</dbReference>
<evidence type="ECO:0000313" key="2">
    <source>
        <dbReference type="EMBL" id="MFD2670100.1"/>
    </source>
</evidence>
<keyword evidence="2" id="KW-0282">Flagellum</keyword>
<dbReference type="InterPro" id="IPR038610">
    <property type="entry name" value="FliK-like_C_sf"/>
</dbReference>
<keyword evidence="2" id="KW-0969">Cilium</keyword>
<keyword evidence="2" id="KW-0966">Cell projection</keyword>
<dbReference type="Pfam" id="PF02120">
    <property type="entry name" value="Flg_hook"/>
    <property type="match status" value="1"/>
</dbReference>
<gene>
    <name evidence="2" type="ORF">ACFSUC_00585</name>
</gene>
<dbReference type="Gene3D" id="3.30.750.140">
    <property type="match status" value="1"/>
</dbReference>
<reference evidence="3" key="1">
    <citation type="journal article" date="2019" name="Int. J. Syst. Evol. Microbiol.">
        <title>The Global Catalogue of Microorganisms (GCM) 10K type strain sequencing project: providing services to taxonomists for standard genome sequencing and annotation.</title>
        <authorList>
            <consortium name="The Broad Institute Genomics Platform"/>
            <consortium name="The Broad Institute Genome Sequencing Center for Infectious Disease"/>
            <person name="Wu L."/>
            <person name="Ma J."/>
        </authorList>
    </citation>
    <scope>NUCLEOTIDE SEQUENCE [LARGE SCALE GENOMIC DNA]</scope>
    <source>
        <strain evidence="3">KCTC 33676</strain>
    </source>
</reference>
<feature type="domain" description="Flagellar hook-length control protein-like C-terminal" evidence="1">
    <location>
        <begin position="356"/>
        <end position="432"/>
    </location>
</feature>
<sequence length="492" mass="53775">MNAMNLLALATGAKPVTPGQTATTQSGQSDAAPIGFMSMFQQAMGQTGSLTAMTAMSTQAVLPGLSLPNALQQLLQTELHTEEGTAESLTAQESWMPQLQALLEQLEMATNGEEQKAVMAAIIPMLQHMMQSMEKMMDMASTVAPVTTSLHENLAGTPSSMNTMMTSELQALQTLHTQLKQIMGQVEGHAEQMKWSESLLKEVKTWLADLEKTNPIVSKLVTTPWSDQQQQEWLTRLSKLVANIAANDQAGKAEGKAPQGSEMSKDAKSAAGIATGIVQGEQTKNQPAHIQPTAEPVIQTEVQSNQGKPLQVAFADTMVKAAPATEISSSSAEQQASSAKMNVKEFADEMMKMVRSMQFQQQQGISEAKIRLMPEHLGHVEVRISMQNGMMTAQFVADTIMGRDALEQQMVQFRHQLQQQGIQVDKIEVTQSSLFGNLNQNQQQFAREGQAQQQGTKLKKGSYEEVDVFDWDETVIRSESTSYYGSTFQAKA</sequence>
<comment type="caution">
    <text evidence="2">The sequence shown here is derived from an EMBL/GenBank/DDBJ whole genome shotgun (WGS) entry which is preliminary data.</text>
</comment>
<dbReference type="InterPro" id="IPR021136">
    <property type="entry name" value="Flagellar_hook_control-like_C"/>
</dbReference>
<keyword evidence="3" id="KW-1185">Reference proteome</keyword>
<dbReference type="RefSeq" id="WP_379927443.1">
    <property type="nucleotide sequence ID" value="NZ_JBHUMM010000001.1"/>
</dbReference>
<protein>
    <submittedName>
        <fullName evidence="2">Flagellar hook-length control protein FliK</fullName>
    </submittedName>
</protein>
<dbReference type="EMBL" id="JBHUMM010000001">
    <property type="protein sequence ID" value="MFD2670100.1"/>
    <property type="molecule type" value="Genomic_DNA"/>
</dbReference>
<accession>A0ABW5R5V9</accession>
<proteinExistence type="predicted"/>